<proteinExistence type="predicted"/>
<sequence length="152" mass="17180">MSYHCGTDTLHNRSFSLSTFTGGKRRCKERLKASRKENDCRVVSARSNAGGKIFQKWSISDQRGMLRASPRCALILLIHSFSFSSFRFSIFFLFSLPLFSPSLLLRKLLIRPLIMQGLTRYTDSNGCQAATTNFAWKALSLSLSEEIVCVAR</sequence>
<evidence type="ECO:0000313" key="2">
    <source>
        <dbReference type="EMBL" id="PUU83203.1"/>
    </source>
</evidence>
<name>A0A2T7A637_TUBBO</name>
<organism evidence="2 3">
    <name type="scientific">Tuber borchii</name>
    <name type="common">White truffle</name>
    <dbReference type="NCBI Taxonomy" id="42251"/>
    <lineage>
        <taxon>Eukaryota</taxon>
        <taxon>Fungi</taxon>
        <taxon>Dikarya</taxon>
        <taxon>Ascomycota</taxon>
        <taxon>Pezizomycotina</taxon>
        <taxon>Pezizomycetes</taxon>
        <taxon>Pezizales</taxon>
        <taxon>Tuberaceae</taxon>
        <taxon>Tuber</taxon>
    </lineage>
</organism>
<dbReference type="EMBL" id="NESQ01000016">
    <property type="protein sequence ID" value="PUU83203.1"/>
    <property type="molecule type" value="Genomic_DNA"/>
</dbReference>
<keyword evidence="1" id="KW-0812">Transmembrane</keyword>
<evidence type="ECO:0000313" key="3">
    <source>
        <dbReference type="Proteomes" id="UP000244722"/>
    </source>
</evidence>
<dbReference type="AlphaFoldDB" id="A0A2T7A637"/>
<evidence type="ECO:0008006" key="4">
    <source>
        <dbReference type="Google" id="ProtNLM"/>
    </source>
</evidence>
<accession>A0A2T7A637</accession>
<gene>
    <name evidence="2" type="ORF">B9Z19DRAFT_1073250</name>
</gene>
<evidence type="ECO:0000256" key="1">
    <source>
        <dbReference type="SAM" id="Phobius"/>
    </source>
</evidence>
<comment type="caution">
    <text evidence="2">The sequence shown here is derived from an EMBL/GenBank/DDBJ whole genome shotgun (WGS) entry which is preliminary data.</text>
</comment>
<keyword evidence="3" id="KW-1185">Reference proteome</keyword>
<keyword evidence="1" id="KW-1133">Transmembrane helix</keyword>
<feature type="transmembrane region" description="Helical" evidence="1">
    <location>
        <begin position="73"/>
        <end position="99"/>
    </location>
</feature>
<keyword evidence="1" id="KW-0472">Membrane</keyword>
<protein>
    <recommendedName>
        <fullName evidence="4">Transmembrane protein</fullName>
    </recommendedName>
</protein>
<reference evidence="2 3" key="1">
    <citation type="submission" date="2017-04" db="EMBL/GenBank/DDBJ databases">
        <title>Draft genome sequence of Tuber borchii Vittad., a whitish edible truffle.</title>
        <authorList>
            <consortium name="DOE Joint Genome Institute"/>
            <person name="Murat C."/>
            <person name="Kuo A."/>
            <person name="Barry K.W."/>
            <person name="Clum A."/>
            <person name="Dockter R.B."/>
            <person name="Fauchery L."/>
            <person name="Iotti M."/>
            <person name="Kohler A."/>
            <person name="Labutti K."/>
            <person name="Lindquist E.A."/>
            <person name="Lipzen A."/>
            <person name="Ohm R.A."/>
            <person name="Wang M."/>
            <person name="Grigoriev I.V."/>
            <person name="Zambonelli A."/>
            <person name="Martin F.M."/>
        </authorList>
    </citation>
    <scope>NUCLEOTIDE SEQUENCE [LARGE SCALE GENOMIC DNA]</scope>
    <source>
        <strain evidence="2 3">Tbo3840</strain>
    </source>
</reference>
<dbReference type="Proteomes" id="UP000244722">
    <property type="component" value="Unassembled WGS sequence"/>
</dbReference>